<feature type="chain" id="PRO_5043620844" description="Altered inheritance of mitochondria protein 6" evidence="3">
    <location>
        <begin position="21"/>
        <end position="291"/>
    </location>
</feature>
<dbReference type="PANTHER" id="PTHR31571">
    <property type="entry name" value="ALTERED INHERITANCE OF MITOCHONDRIA PROTEIN 6"/>
    <property type="match status" value="1"/>
</dbReference>
<evidence type="ECO:0000256" key="1">
    <source>
        <dbReference type="ARBA" id="ARBA00008858"/>
    </source>
</evidence>
<dbReference type="AlphaFoldDB" id="A0AAW1PWH7"/>
<keyword evidence="5" id="KW-1185">Reference proteome</keyword>
<dbReference type="InterPro" id="IPR051236">
    <property type="entry name" value="HAT_RTT109-like"/>
</dbReference>
<name>A0AAW1PWH7_9CHLO</name>
<evidence type="ECO:0000256" key="2">
    <source>
        <dbReference type="ARBA" id="ARBA00014286"/>
    </source>
</evidence>
<gene>
    <name evidence="4" type="ORF">WJX72_002840</name>
</gene>
<feature type="signal peptide" evidence="3">
    <location>
        <begin position="1"/>
        <end position="20"/>
    </location>
</feature>
<dbReference type="GO" id="GO:0006629">
    <property type="term" value="P:lipid metabolic process"/>
    <property type="evidence" value="ECO:0007669"/>
    <property type="project" value="InterPro"/>
</dbReference>
<proteinExistence type="inferred from homology"/>
<dbReference type="EMBL" id="JALJOR010000008">
    <property type="protein sequence ID" value="KAK9812735.1"/>
    <property type="molecule type" value="Genomic_DNA"/>
</dbReference>
<accession>A0AAW1PWH7</accession>
<dbReference type="GO" id="GO:0008081">
    <property type="term" value="F:phosphoric diester hydrolase activity"/>
    <property type="evidence" value="ECO:0007669"/>
    <property type="project" value="InterPro"/>
</dbReference>
<dbReference type="PANTHER" id="PTHR31571:SF1">
    <property type="entry name" value="ALTERED INHERITANCE OF MITOCHONDRIA PROTEIN 6"/>
    <property type="match status" value="1"/>
</dbReference>
<keyword evidence="3" id="KW-0732">Signal</keyword>
<protein>
    <recommendedName>
        <fullName evidence="2">Altered inheritance of mitochondria protein 6</fullName>
    </recommendedName>
</protein>
<comment type="caution">
    <text evidence="4">The sequence shown here is derived from an EMBL/GenBank/DDBJ whole genome shotgun (WGS) entry which is preliminary data.</text>
</comment>
<sequence>MAAPSALLLLLAVTAHTTVAVQGSRSLLQAAAAGPVSAVAQLPLPLAKVHSHNDYDQPRPLFAALEAGICSIEADPWLINGTFYIAHEANVIKKNLTIQSLYLHPLSQIVKANGGYVYPASKYSGVCSSIILLVDFKSTAYFLPNGTGAANNATNSTGADMWDLFEPLLASYQNQVPGLFTTYNANGTKVPGAITVLISGTRPDPAYVANKPVRYSALDGRLVNLDNAWGPEDRIIRFWNTPDTPDAWEFFYATGEDLVNTDLLQPTKTFTLAKLAGSKSAVAGVPGVQTA</sequence>
<evidence type="ECO:0000313" key="4">
    <source>
        <dbReference type="EMBL" id="KAK9812735.1"/>
    </source>
</evidence>
<evidence type="ECO:0000313" key="5">
    <source>
        <dbReference type="Proteomes" id="UP001489004"/>
    </source>
</evidence>
<dbReference type="InterPro" id="IPR017946">
    <property type="entry name" value="PLC-like_Pdiesterase_TIM-brl"/>
</dbReference>
<evidence type="ECO:0000256" key="3">
    <source>
        <dbReference type="SAM" id="SignalP"/>
    </source>
</evidence>
<comment type="similarity">
    <text evidence="1">Belongs to the AIM6 family.</text>
</comment>
<dbReference type="Proteomes" id="UP001489004">
    <property type="component" value="Unassembled WGS sequence"/>
</dbReference>
<organism evidence="4 5">
    <name type="scientific">[Myrmecia] bisecta</name>
    <dbReference type="NCBI Taxonomy" id="41462"/>
    <lineage>
        <taxon>Eukaryota</taxon>
        <taxon>Viridiplantae</taxon>
        <taxon>Chlorophyta</taxon>
        <taxon>core chlorophytes</taxon>
        <taxon>Trebouxiophyceae</taxon>
        <taxon>Trebouxiales</taxon>
        <taxon>Trebouxiaceae</taxon>
        <taxon>Myrmecia</taxon>
    </lineage>
</organism>
<dbReference type="SUPFAM" id="SSF51695">
    <property type="entry name" value="PLC-like phosphodiesterases"/>
    <property type="match status" value="1"/>
</dbReference>
<reference evidence="4 5" key="1">
    <citation type="journal article" date="2024" name="Nat. Commun.">
        <title>Phylogenomics reveals the evolutionary origins of lichenization in chlorophyte algae.</title>
        <authorList>
            <person name="Puginier C."/>
            <person name="Libourel C."/>
            <person name="Otte J."/>
            <person name="Skaloud P."/>
            <person name="Haon M."/>
            <person name="Grisel S."/>
            <person name="Petersen M."/>
            <person name="Berrin J.G."/>
            <person name="Delaux P.M."/>
            <person name="Dal Grande F."/>
            <person name="Keller J."/>
        </authorList>
    </citation>
    <scope>NUCLEOTIDE SEQUENCE [LARGE SCALE GENOMIC DNA]</scope>
    <source>
        <strain evidence="4 5">SAG 2043</strain>
    </source>
</reference>